<keyword evidence="2 4" id="KW-0863">Zinc-finger</keyword>
<sequence length="182" mass="20621">MILFPLTLSFSRIHFPLTIGALKFFQQLLPSPHDFSFSSSRLRLSTELISRANDGRNLCHVNTTPFCNLPSNLSSLTIRVLREDNKPTTADMIEELINKGYERQNNAVAIQTLVTNWLENIMQERSNNGRGLRVIPLNLYEFQIVGYGMFVGAVNLENKTCSCKEFNIDGFPCVHAIEACKH</sequence>
<proteinExistence type="predicted"/>
<evidence type="ECO:0000256" key="4">
    <source>
        <dbReference type="PROSITE-ProRule" id="PRU00325"/>
    </source>
</evidence>
<name>A0ABM3ICS8_ZIZJJ</name>
<evidence type="ECO:0000259" key="5">
    <source>
        <dbReference type="PROSITE" id="PS50966"/>
    </source>
</evidence>
<dbReference type="Proteomes" id="UP001652623">
    <property type="component" value="Chromosome 8"/>
</dbReference>
<organism evidence="6 7">
    <name type="scientific">Ziziphus jujuba</name>
    <name type="common">Chinese jujube</name>
    <name type="synonym">Ziziphus sativa</name>
    <dbReference type="NCBI Taxonomy" id="326968"/>
    <lineage>
        <taxon>Eukaryota</taxon>
        <taxon>Viridiplantae</taxon>
        <taxon>Streptophyta</taxon>
        <taxon>Embryophyta</taxon>
        <taxon>Tracheophyta</taxon>
        <taxon>Spermatophyta</taxon>
        <taxon>Magnoliopsida</taxon>
        <taxon>eudicotyledons</taxon>
        <taxon>Gunneridae</taxon>
        <taxon>Pentapetalae</taxon>
        <taxon>rosids</taxon>
        <taxon>fabids</taxon>
        <taxon>Rosales</taxon>
        <taxon>Rhamnaceae</taxon>
        <taxon>Paliureae</taxon>
        <taxon>Ziziphus</taxon>
    </lineage>
</organism>
<dbReference type="InterPro" id="IPR007527">
    <property type="entry name" value="Znf_SWIM"/>
</dbReference>
<accession>A0ABM3ICS8</accession>
<dbReference type="SMART" id="SM00575">
    <property type="entry name" value="ZnF_PMZ"/>
    <property type="match status" value="1"/>
</dbReference>
<evidence type="ECO:0000256" key="1">
    <source>
        <dbReference type="ARBA" id="ARBA00022723"/>
    </source>
</evidence>
<dbReference type="RefSeq" id="XP_048325692.2">
    <property type="nucleotide sequence ID" value="XM_048469735.2"/>
</dbReference>
<evidence type="ECO:0000256" key="3">
    <source>
        <dbReference type="ARBA" id="ARBA00022833"/>
    </source>
</evidence>
<evidence type="ECO:0000256" key="2">
    <source>
        <dbReference type="ARBA" id="ARBA00022771"/>
    </source>
</evidence>
<protein>
    <submittedName>
        <fullName evidence="7">Uncharacterized protein LOC107424145 isoform X1</fullName>
    </submittedName>
</protein>
<evidence type="ECO:0000313" key="7">
    <source>
        <dbReference type="RefSeq" id="XP_048325692.2"/>
    </source>
</evidence>
<dbReference type="GeneID" id="107424145"/>
<reference evidence="7" key="1">
    <citation type="submission" date="2025-08" db="UniProtKB">
        <authorList>
            <consortium name="RefSeq"/>
        </authorList>
    </citation>
    <scope>IDENTIFICATION</scope>
    <source>
        <tissue evidence="7">Seedling</tissue>
    </source>
</reference>
<feature type="domain" description="SWIM-type" evidence="5">
    <location>
        <begin position="150"/>
        <end position="179"/>
    </location>
</feature>
<dbReference type="InterPro" id="IPR006564">
    <property type="entry name" value="Znf_PMZ"/>
</dbReference>
<gene>
    <name evidence="7" type="primary">LOC107424145</name>
</gene>
<dbReference type="Pfam" id="PF04434">
    <property type="entry name" value="SWIM"/>
    <property type="match status" value="1"/>
</dbReference>
<keyword evidence="3" id="KW-0862">Zinc</keyword>
<keyword evidence="1" id="KW-0479">Metal-binding</keyword>
<keyword evidence="6" id="KW-1185">Reference proteome</keyword>
<dbReference type="PROSITE" id="PS50966">
    <property type="entry name" value="ZF_SWIM"/>
    <property type="match status" value="1"/>
</dbReference>
<evidence type="ECO:0000313" key="6">
    <source>
        <dbReference type="Proteomes" id="UP001652623"/>
    </source>
</evidence>